<accession>A0A7Z2T7U5</accession>
<sequence>MPLQTATLTQFATRTNWFLSILLSTLLTTPLVLADSGLSEADTAELIKLTYETRLDELPQFKKGHYGLRLYRQTHDPRYISAIESDLTRIATRLNLFANTIDTDEEIAQYSLKRLLGYLDDYDERSRRRYHATQWTPEYLYLGVDLLGSMARANEYGLKHKQDEKLRKILKQYDFRFFVTDRDMIEAWAAQLANQVYWLKQLGEEDYTQLFVQRFKEVYPDNKDQELTKQQFMNKLYGMTHIILADSEYYQRPVEESDHQWIFDYFRDNQDQILSATKEDVIAEVGICFLLAGLEEDPFVAQAREAIRQSVDLQQGMVPSETGSFDFAYGEHRNVLAIMLLDWQPPRVGPTIDHHPEVFINLPNGLVAK</sequence>
<evidence type="ECO:0000313" key="1">
    <source>
        <dbReference type="EMBL" id="QIA65991.1"/>
    </source>
</evidence>
<dbReference type="Proteomes" id="UP000464262">
    <property type="component" value="Chromosome 2"/>
</dbReference>
<reference evidence="1 2" key="1">
    <citation type="submission" date="2020-01" db="EMBL/GenBank/DDBJ databases">
        <title>Whole genome and functional gene identification of agarase of Vibrio HN897.</title>
        <authorList>
            <person name="Liu Y."/>
            <person name="Zhao Z."/>
        </authorList>
    </citation>
    <scope>NUCLEOTIDE SEQUENCE [LARGE SCALE GENOMIC DNA]</scope>
    <source>
        <strain evidence="1 2">HN897</strain>
    </source>
</reference>
<evidence type="ECO:0000313" key="2">
    <source>
        <dbReference type="Proteomes" id="UP000464262"/>
    </source>
</evidence>
<dbReference type="InterPro" id="IPR021928">
    <property type="entry name" value="DUF3541"/>
</dbReference>
<name>A0A7Z2T7U5_9VIBR</name>
<gene>
    <name evidence="1" type="ORF">GT360_21080</name>
</gene>
<dbReference type="Pfam" id="PF12060">
    <property type="entry name" value="DUF3541"/>
    <property type="match status" value="1"/>
</dbReference>
<protein>
    <submittedName>
        <fullName evidence="1">DUF3541 domain-containing protein</fullName>
    </submittedName>
</protein>
<organism evidence="1 2">
    <name type="scientific">Vibrio astriarenae</name>
    <dbReference type="NCBI Taxonomy" id="1481923"/>
    <lineage>
        <taxon>Bacteria</taxon>
        <taxon>Pseudomonadati</taxon>
        <taxon>Pseudomonadota</taxon>
        <taxon>Gammaproteobacteria</taxon>
        <taxon>Vibrionales</taxon>
        <taxon>Vibrionaceae</taxon>
        <taxon>Vibrio</taxon>
    </lineage>
</organism>
<dbReference type="KEGG" id="vas:GT360_21080"/>
<dbReference type="AlphaFoldDB" id="A0A7Z2T7U5"/>
<proteinExistence type="predicted"/>
<dbReference type="EMBL" id="CP047476">
    <property type="protein sequence ID" value="QIA65991.1"/>
    <property type="molecule type" value="Genomic_DNA"/>
</dbReference>
<dbReference type="RefSeq" id="WP_164650904.1">
    <property type="nucleotide sequence ID" value="NZ_CP047476.1"/>
</dbReference>
<keyword evidence="2" id="KW-1185">Reference proteome</keyword>